<protein>
    <submittedName>
        <fullName evidence="2">Uncharacterized protein</fullName>
    </submittedName>
</protein>
<evidence type="ECO:0000313" key="2">
    <source>
        <dbReference type="EMBL" id="GAU24650.1"/>
    </source>
</evidence>
<sequence length="123" mass="12770">MFPLNSAYAYSQPQDSCCCSAVESVIVATASGCTCDDTENLAFINVTTKMMKLHSVFGVSLLSIVHAQSPNYGPNSAGESPSSQSNVHAQSPNSESPSSESSSKAEPNSPVAPAPVEVADDDR</sequence>
<gene>
    <name evidence="2" type="ORF">TSUD_208760</name>
</gene>
<feature type="compositionally biased region" description="Low complexity" evidence="1">
    <location>
        <begin position="91"/>
        <end position="109"/>
    </location>
</feature>
<organism evidence="2 3">
    <name type="scientific">Trifolium subterraneum</name>
    <name type="common">Subterranean clover</name>
    <dbReference type="NCBI Taxonomy" id="3900"/>
    <lineage>
        <taxon>Eukaryota</taxon>
        <taxon>Viridiplantae</taxon>
        <taxon>Streptophyta</taxon>
        <taxon>Embryophyta</taxon>
        <taxon>Tracheophyta</taxon>
        <taxon>Spermatophyta</taxon>
        <taxon>Magnoliopsida</taxon>
        <taxon>eudicotyledons</taxon>
        <taxon>Gunneridae</taxon>
        <taxon>Pentapetalae</taxon>
        <taxon>rosids</taxon>
        <taxon>fabids</taxon>
        <taxon>Fabales</taxon>
        <taxon>Fabaceae</taxon>
        <taxon>Papilionoideae</taxon>
        <taxon>50 kb inversion clade</taxon>
        <taxon>NPAAA clade</taxon>
        <taxon>Hologalegina</taxon>
        <taxon>IRL clade</taxon>
        <taxon>Trifolieae</taxon>
        <taxon>Trifolium</taxon>
    </lineage>
</organism>
<reference evidence="3" key="1">
    <citation type="journal article" date="2017" name="Front. Plant Sci.">
        <title>Climate Clever Clovers: New Paradigm to Reduce the Environmental Footprint of Ruminants by Breeding Low Methanogenic Forages Utilizing Haplotype Variation.</title>
        <authorList>
            <person name="Kaur P."/>
            <person name="Appels R."/>
            <person name="Bayer P.E."/>
            <person name="Keeble-Gagnere G."/>
            <person name="Wang J."/>
            <person name="Hirakawa H."/>
            <person name="Shirasawa K."/>
            <person name="Vercoe P."/>
            <person name="Stefanova K."/>
            <person name="Durmic Z."/>
            <person name="Nichols P."/>
            <person name="Revell C."/>
            <person name="Isobe S.N."/>
            <person name="Edwards D."/>
            <person name="Erskine W."/>
        </authorList>
    </citation>
    <scope>NUCLEOTIDE SEQUENCE [LARGE SCALE GENOMIC DNA]</scope>
    <source>
        <strain evidence="3">cv. Daliak</strain>
    </source>
</reference>
<evidence type="ECO:0000256" key="1">
    <source>
        <dbReference type="SAM" id="MobiDB-lite"/>
    </source>
</evidence>
<proteinExistence type="predicted"/>
<dbReference type="EMBL" id="DF973294">
    <property type="protein sequence ID" value="GAU24650.1"/>
    <property type="molecule type" value="Genomic_DNA"/>
</dbReference>
<accession>A0A2Z6MM51</accession>
<dbReference type="OrthoDB" id="10544349at2759"/>
<feature type="region of interest" description="Disordered" evidence="1">
    <location>
        <begin position="70"/>
        <end position="123"/>
    </location>
</feature>
<name>A0A2Z6MM51_TRISU</name>
<dbReference type="AlphaFoldDB" id="A0A2Z6MM51"/>
<feature type="compositionally biased region" description="Polar residues" evidence="1">
    <location>
        <begin position="70"/>
        <end position="90"/>
    </location>
</feature>
<keyword evidence="3" id="KW-1185">Reference proteome</keyword>
<dbReference type="Proteomes" id="UP000242715">
    <property type="component" value="Unassembled WGS sequence"/>
</dbReference>
<evidence type="ECO:0000313" key="3">
    <source>
        <dbReference type="Proteomes" id="UP000242715"/>
    </source>
</evidence>